<feature type="domain" description="Protein kinase" evidence="6">
    <location>
        <begin position="72"/>
        <end position="349"/>
    </location>
</feature>
<dbReference type="GO" id="GO:0004674">
    <property type="term" value="F:protein serine/threonine kinase activity"/>
    <property type="evidence" value="ECO:0007669"/>
    <property type="project" value="TreeGrafter"/>
</dbReference>
<sequence>MPSDSVADFLDRAQASRVLFPEQIEQLIRQPDIPHSDLAALCSYLLGRGVLTQFQADAIRDGRGHDLSFAGYPVIDVIGPCPNGTAYRALHPVLRTPLVLRRLNAASFAPTDDVRAVVDRVRAVGTLTHPNILPVVDAGVFREEAYAVLDVPADSSDLATMLKEVGGAMPGFLAAEYGWAIASALRAIHERGGWHGEVRPGVLTVGPIATKTNPDGTTRRRPAPNAVVKLTETGLVPVRPPAGARPPAPAALAYLPPERIDGNTCEPRGDIYGLGASLYLLLTGRPPFIGDTSDEVLGKMRTTVVPPLSALRPDLPADLAAFVMGMLARRPEDRPQTASDVCAGLAPFCRPGVLPAPPQPPVVPQLVPHTVPHAVPVEHAESAPAGAGRLGRQRERVRGRSGGLDRRHGPAAPAPVNGRRKEPVEDLDRGRTVPAPDRRRADCRLLDRVVRFAP</sequence>
<dbReference type="SUPFAM" id="SSF56112">
    <property type="entry name" value="Protein kinase-like (PK-like)"/>
    <property type="match status" value="1"/>
</dbReference>
<feature type="region of interest" description="Disordered" evidence="5">
    <location>
        <begin position="379"/>
        <end position="440"/>
    </location>
</feature>
<evidence type="ECO:0000313" key="8">
    <source>
        <dbReference type="Proteomes" id="UP000503447"/>
    </source>
</evidence>
<reference evidence="8" key="1">
    <citation type="submission" date="2020-05" db="EMBL/GenBank/DDBJ databases">
        <title>Frigoriglobus tundricola gen. nov., sp. nov., a psychrotolerant cellulolytic planctomycete of the family Gemmataceae with two divergent copies of 16S rRNA gene.</title>
        <authorList>
            <person name="Kulichevskaya I.S."/>
            <person name="Ivanova A.A."/>
            <person name="Naumoff D.G."/>
            <person name="Beletsky A.V."/>
            <person name="Rijpstra W.I.C."/>
            <person name="Sinninghe Damste J.S."/>
            <person name="Mardanov A.V."/>
            <person name="Ravin N.V."/>
            <person name="Dedysh S.N."/>
        </authorList>
    </citation>
    <scope>NUCLEOTIDE SEQUENCE [LARGE SCALE GENOMIC DNA]</scope>
    <source>
        <strain evidence="8">PL17</strain>
    </source>
</reference>
<keyword evidence="1" id="KW-0808">Transferase</keyword>
<dbReference type="SMART" id="SM00220">
    <property type="entry name" value="S_TKc"/>
    <property type="match status" value="1"/>
</dbReference>
<dbReference type="Gene3D" id="3.30.200.20">
    <property type="entry name" value="Phosphorylase Kinase, domain 1"/>
    <property type="match status" value="1"/>
</dbReference>
<keyword evidence="8" id="KW-1185">Reference proteome</keyword>
<evidence type="ECO:0000259" key="6">
    <source>
        <dbReference type="PROSITE" id="PS50011"/>
    </source>
</evidence>
<feature type="compositionally biased region" description="Basic and acidic residues" evidence="5">
    <location>
        <begin position="419"/>
        <end position="440"/>
    </location>
</feature>
<dbReference type="PANTHER" id="PTHR43289">
    <property type="entry name" value="MITOGEN-ACTIVATED PROTEIN KINASE KINASE KINASE 20-RELATED"/>
    <property type="match status" value="1"/>
</dbReference>
<dbReference type="EMBL" id="CP053452">
    <property type="protein sequence ID" value="QJX00878.1"/>
    <property type="molecule type" value="Genomic_DNA"/>
</dbReference>
<dbReference type="PROSITE" id="PS50011">
    <property type="entry name" value="PROTEIN_KINASE_DOM"/>
    <property type="match status" value="1"/>
</dbReference>
<dbReference type="PANTHER" id="PTHR43289:SF6">
    <property type="entry name" value="SERINE_THREONINE-PROTEIN KINASE NEKL-3"/>
    <property type="match status" value="1"/>
</dbReference>
<keyword evidence="3" id="KW-0418">Kinase</keyword>
<dbReference type="AlphaFoldDB" id="A0A6M5Z379"/>
<dbReference type="Gene3D" id="1.10.510.10">
    <property type="entry name" value="Transferase(Phosphotransferase) domain 1"/>
    <property type="match status" value="1"/>
</dbReference>
<proteinExistence type="predicted"/>
<dbReference type="RefSeq" id="WP_171475533.1">
    <property type="nucleotide sequence ID" value="NZ_CP053452.2"/>
</dbReference>
<dbReference type="GO" id="GO:0005524">
    <property type="term" value="F:ATP binding"/>
    <property type="evidence" value="ECO:0007669"/>
    <property type="project" value="UniProtKB-KW"/>
</dbReference>
<name>A0A6M5Z379_9BACT</name>
<dbReference type="Proteomes" id="UP000503447">
    <property type="component" value="Chromosome"/>
</dbReference>
<evidence type="ECO:0000256" key="1">
    <source>
        <dbReference type="ARBA" id="ARBA00022679"/>
    </source>
</evidence>
<gene>
    <name evidence="7" type="ORF">FTUN_8516</name>
</gene>
<evidence type="ECO:0000256" key="5">
    <source>
        <dbReference type="SAM" id="MobiDB-lite"/>
    </source>
</evidence>
<accession>A0A6M5Z379</accession>
<evidence type="ECO:0000256" key="2">
    <source>
        <dbReference type="ARBA" id="ARBA00022741"/>
    </source>
</evidence>
<dbReference type="KEGG" id="ftj:FTUN_8516"/>
<keyword evidence="2" id="KW-0547">Nucleotide-binding</keyword>
<dbReference type="InterPro" id="IPR000719">
    <property type="entry name" value="Prot_kinase_dom"/>
</dbReference>
<evidence type="ECO:0000313" key="7">
    <source>
        <dbReference type="EMBL" id="QJX00878.1"/>
    </source>
</evidence>
<organism evidence="7 8">
    <name type="scientific">Frigoriglobus tundricola</name>
    <dbReference type="NCBI Taxonomy" id="2774151"/>
    <lineage>
        <taxon>Bacteria</taxon>
        <taxon>Pseudomonadati</taxon>
        <taxon>Planctomycetota</taxon>
        <taxon>Planctomycetia</taxon>
        <taxon>Gemmatales</taxon>
        <taxon>Gemmataceae</taxon>
        <taxon>Frigoriglobus</taxon>
    </lineage>
</organism>
<keyword evidence="4" id="KW-0067">ATP-binding</keyword>
<dbReference type="InterPro" id="IPR011009">
    <property type="entry name" value="Kinase-like_dom_sf"/>
</dbReference>
<protein>
    <recommendedName>
        <fullName evidence="6">Protein kinase domain-containing protein</fullName>
    </recommendedName>
</protein>
<dbReference type="Pfam" id="PF00069">
    <property type="entry name" value="Pkinase"/>
    <property type="match status" value="1"/>
</dbReference>
<evidence type="ECO:0000256" key="3">
    <source>
        <dbReference type="ARBA" id="ARBA00022777"/>
    </source>
</evidence>
<evidence type="ECO:0000256" key="4">
    <source>
        <dbReference type="ARBA" id="ARBA00022840"/>
    </source>
</evidence>
<feature type="compositionally biased region" description="Basic and acidic residues" evidence="5">
    <location>
        <begin position="392"/>
        <end position="408"/>
    </location>
</feature>